<evidence type="ECO:0000313" key="3">
    <source>
        <dbReference type="Proteomes" id="UP000007177"/>
    </source>
</evidence>
<dbReference type="RefSeq" id="WP_014355941.1">
    <property type="nucleotide sequence ID" value="NC_016894.1"/>
</dbReference>
<evidence type="ECO:0000313" key="2">
    <source>
        <dbReference type="EMBL" id="AFA48338.1"/>
    </source>
</evidence>
<dbReference type="KEGG" id="awo:Awo_c15560"/>
<dbReference type="Pfam" id="PF10057">
    <property type="entry name" value="MpsC"/>
    <property type="match status" value="1"/>
</dbReference>
<dbReference type="EMBL" id="CP002987">
    <property type="protein sequence ID" value="AFA48338.1"/>
    <property type="molecule type" value="Genomic_DNA"/>
</dbReference>
<protein>
    <recommendedName>
        <fullName evidence="1">Na+-translocating membrane potential-generating system MpsC domain-containing protein</fullName>
    </recommendedName>
</protein>
<dbReference type="HOGENOM" id="CLU_2152773_0_0_9"/>
<dbReference type="OrthoDB" id="9904716at2"/>
<dbReference type="InterPro" id="IPR018745">
    <property type="entry name" value="MpsC"/>
</dbReference>
<proteinExistence type="predicted"/>
<keyword evidence="3" id="KW-1185">Reference proteome</keyword>
<dbReference type="STRING" id="931626.Awo_c15560"/>
<evidence type="ECO:0000259" key="1">
    <source>
        <dbReference type="Pfam" id="PF10057"/>
    </source>
</evidence>
<reference evidence="2 3" key="2">
    <citation type="journal article" date="2012" name="PLoS ONE">
        <title>An ancient pathway combining carbon dioxide fixation with the generation and utilization of a sodium ion gradient for ATP synthesis.</title>
        <authorList>
            <person name="Poehlein A."/>
            <person name="Schmidt S."/>
            <person name="Kaster A.K."/>
            <person name="Goenrich M."/>
            <person name="Vollmers J."/>
            <person name="Thurmer A."/>
            <person name="Bertsch J."/>
            <person name="Schuchmann K."/>
            <person name="Voigt B."/>
            <person name="Hecker M."/>
            <person name="Daniel R."/>
            <person name="Thauer R.K."/>
            <person name="Gottschalk G."/>
            <person name="Muller V."/>
        </authorList>
    </citation>
    <scope>NUCLEOTIDE SEQUENCE [LARGE SCALE GENOMIC DNA]</scope>
    <source>
        <strain evidence="3">ATCC 29683 / DSM 1030 / JCM 2381 / KCTC 1655 / WB1</strain>
    </source>
</reference>
<dbReference type="Proteomes" id="UP000007177">
    <property type="component" value="Chromosome"/>
</dbReference>
<reference evidence="3" key="1">
    <citation type="submission" date="2011-07" db="EMBL/GenBank/DDBJ databases">
        <title>Complete genome sequence of Acetobacterium woodii.</title>
        <authorList>
            <person name="Poehlein A."/>
            <person name="Schmidt S."/>
            <person name="Kaster A.-K."/>
            <person name="Goenrich M."/>
            <person name="Vollmers J."/>
            <person name="Thuermer A."/>
            <person name="Gottschalk G."/>
            <person name="Thauer R.K."/>
            <person name="Daniel R."/>
            <person name="Mueller V."/>
        </authorList>
    </citation>
    <scope>NUCLEOTIDE SEQUENCE [LARGE SCALE GENOMIC DNA]</scope>
    <source>
        <strain evidence="3">ATCC 29683 / DSM 1030 / JCM 2381 / KCTC 1655 / WB1</strain>
    </source>
</reference>
<organism evidence="2 3">
    <name type="scientific">Acetobacterium woodii (strain ATCC 29683 / DSM 1030 / JCM 2381 / KCTC 1655 / WB1)</name>
    <dbReference type="NCBI Taxonomy" id="931626"/>
    <lineage>
        <taxon>Bacteria</taxon>
        <taxon>Bacillati</taxon>
        <taxon>Bacillota</taxon>
        <taxon>Clostridia</taxon>
        <taxon>Eubacteriales</taxon>
        <taxon>Eubacteriaceae</taxon>
        <taxon>Acetobacterium</taxon>
    </lineage>
</organism>
<sequence>MFTSDEKKRLLKTIADLLKEYRGAGPKSHYIKYCEQEIHIVVSGTLSPVEKYLVQTFGQEYIDAVYKFYYLTVEQAIQKMDQVFDGKHQMKLLEWEPDFLNDRVVYRIKHK</sequence>
<gene>
    <name evidence="2" type="ordered locus">Awo_c15560</name>
</gene>
<feature type="domain" description="Na+-translocating membrane potential-generating system MpsC" evidence="1">
    <location>
        <begin position="9"/>
        <end position="67"/>
    </location>
</feature>
<name>H6LGL0_ACEWD</name>
<dbReference type="AlphaFoldDB" id="H6LGL0"/>
<accession>H6LGL0</accession>